<feature type="binding site" evidence="6">
    <location>
        <position position="82"/>
    </location>
    <ligand>
        <name>S-adenosyl-L-methionine</name>
        <dbReference type="ChEBI" id="CHEBI:59789"/>
    </ligand>
</feature>
<dbReference type="PANTHER" id="PTHR31760:SF0">
    <property type="entry name" value="S-ADENOSYL-L-METHIONINE-DEPENDENT METHYLTRANSFERASES SUPERFAMILY PROTEIN"/>
    <property type="match status" value="1"/>
</dbReference>
<dbReference type="SUPFAM" id="SSF53335">
    <property type="entry name" value="S-adenosyl-L-methionine-dependent methyltransferases"/>
    <property type="match status" value="1"/>
</dbReference>
<dbReference type="GO" id="GO:0070043">
    <property type="term" value="F:rRNA (guanine-N7-)-methyltransferase activity"/>
    <property type="evidence" value="ECO:0007669"/>
    <property type="project" value="UniProtKB-UniRule"/>
</dbReference>
<feature type="binding site" evidence="6">
    <location>
        <position position="77"/>
    </location>
    <ligand>
        <name>S-adenosyl-L-methionine</name>
        <dbReference type="ChEBI" id="CHEBI:59789"/>
    </ligand>
</feature>
<keyword evidence="8" id="KW-1185">Reference proteome</keyword>
<dbReference type="NCBIfam" id="TIGR00138">
    <property type="entry name" value="rsmG_gidB"/>
    <property type="match status" value="1"/>
</dbReference>
<comment type="caution">
    <text evidence="6">Lacks conserved residue(s) required for the propagation of feature annotation.</text>
</comment>
<keyword evidence="3 6" id="KW-0489">Methyltransferase</keyword>
<sequence length="211" mass="23402">MSVSALLELGLAALAIDVPPSLSARLQEYLQLLEKWNRVHNLTAVRAPEEQVRLHLLDCLALVPLLNASALRIADIGSGAGFPGLMWAMARPQWSLYLVESNHKKTAFLREAVRCLALENVQVIAKRAEQWQPEQAMDWIVSRAMADIDGFVRVSAHLGHADSTWGLMKAHDDEQCSIAGFVKSTVQQVHVPLLDAPRLWVCVRREAVDGN</sequence>
<evidence type="ECO:0000256" key="3">
    <source>
        <dbReference type="ARBA" id="ARBA00022603"/>
    </source>
</evidence>
<evidence type="ECO:0000256" key="6">
    <source>
        <dbReference type="HAMAP-Rule" id="MF_00074"/>
    </source>
</evidence>
<dbReference type="Gene3D" id="3.40.50.150">
    <property type="entry name" value="Vaccinia Virus protein VP39"/>
    <property type="match status" value="1"/>
</dbReference>
<keyword evidence="1 6" id="KW-0963">Cytoplasm</keyword>
<dbReference type="HAMAP" id="MF_00074">
    <property type="entry name" value="16SrRNA_methyltr_G"/>
    <property type="match status" value="1"/>
</dbReference>
<accession>A0A380MXI5</accession>
<dbReference type="GO" id="GO:0005829">
    <property type="term" value="C:cytosol"/>
    <property type="evidence" value="ECO:0007669"/>
    <property type="project" value="TreeGrafter"/>
</dbReference>
<evidence type="ECO:0000256" key="5">
    <source>
        <dbReference type="ARBA" id="ARBA00022691"/>
    </source>
</evidence>
<dbReference type="InterPro" id="IPR029063">
    <property type="entry name" value="SAM-dependent_MTases_sf"/>
</dbReference>
<proteinExistence type="inferred from homology"/>
<evidence type="ECO:0000256" key="1">
    <source>
        <dbReference type="ARBA" id="ARBA00022490"/>
    </source>
</evidence>
<evidence type="ECO:0000256" key="2">
    <source>
        <dbReference type="ARBA" id="ARBA00022552"/>
    </source>
</evidence>
<evidence type="ECO:0000256" key="4">
    <source>
        <dbReference type="ARBA" id="ARBA00022679"/>
    </source>
</evidence>
<feature type="binding site" evidence="6">
    <location>
        <position position="143"/>
    </location>
    <ligand>
        <name>S-adenosyl-L-methionine</name>
        <dbReference type="ChEBI" id="CHEBI:59789"/>
    </ligand>
</feature>
<protein>
    <recommendedName>
        <fullName evidence="6">Ribosomal RNA small subunit methyltransferase G</fullName>
        <ecNumber evidence="6">2.1.1.170</ecNumber>
    </recommendedName>
    <alternativeName>
        <fullName evidence="6">16S rRNA 7-methylguanosine methyltransferase</fullName>
        <shortName evidence="6">16S rRNA m7G methyltransferase</shortName>
    </alternativeName>
</protein>
<reference evidence="7 8" key="1">
    <citation type="submission" date="2018-06" db="EMBL/GenBank/DDBJ databases">
        <authorList>
            <consortium name="Pathogen Informatics"/>
            <person name="Doyle S."/>
        </authorList>
    </citation>
    <scope>NUCLEOTIDE SEQUENCE [LARGE SCALE GENOMIC DNA]</scope>
    <source>
        <strain evidence="7 8">NCTC10717</strain>
    </source>
</reference>
<keyword evidence="4 6" id="KW-0808">Transferase</keyword>
<comment type="catalytic activity">
    <reaction evidence="6">
        <text>guanosine(527) in 16S rRNA + S-adenosyl-L-methionine = N(7)-methylguanosine(527) in 16S rRNA + S-adenosyl-L-homocysteine</text>
        <dbReference type="Rhea" id="RHEA:42732"/>
        <dbReference type="Rhea" id="RHEA-COMP:10209"/>
        <dbReference type="Rhea" id="RHEA-COMP:10210"/>
        <dbReference type="ChEBI" id="CHEBI:57856"/>
        <dbReference type="ChEBI" id="CHEBI:59789"/>
        <dbReference type="ChEBI" id="CHEBI:74269"/>
        <dbReference type="ChEBI" id="CHEBI:74480"/>
        <dbReference type="EC" id="2.1.1.170"/>
    </reaction>
</comment>
<evidence type="ECO:0000313" key="7">
    <source>
        <dbReference type="EMBL" id="SUO96992.1"/>
    </source>
</evidence>
<dbReference type="EMBL" id="UHIA01000004">
    <property type="protein sequence ID" value="SUO96992.1"/>
    <property type="molecule type" value="Genomic_DNA"/>
</dbReference>
<dbReference type="PANTHER" id="PTHR31760">
    <property type="entry name" value="S-ADENOSYL-L-METHIONINE-DEPENDENT METHYLTRANSFERASES SUPERFAMILY PROTEIN"/>
    <property type="match status" value="1"/>
</dbReference>
<dbReference type="OrthoDB" id="9808773at2"/>
<evidence type="ECO:0000313" key="8">
    <source>
        <dbReference type="Proteomes" id="UP000254575"/>
    </source>
</evidence>
<organism evidence="7 8">
    <name type="scientific">Suttonella indologenes</name>
    <dbReference type="NCBI Taxonomy" id="13276"/>
    <lineage>
        <taxon>Bacteria</taxon>
        <taxon>Pseudomonadati</taxon>
        <taxon>Pseudomonadota</taxon>
        <taxon>Gammaproteobacteria</taxon>
        <taxon>Cardiobacteriales</taxon>
        <taxon>Cardiobacteriaceae</taxon>
        <taxon>Suttonella</taxon>
    </lineage>
</organism>
<keyword evidence="5 6" id="KW-0949">S-adenosyl-L-methionine</keyword>
<dbReference type="RefSeq" id="WP_115218514.1">
    <property type="nucleotide sequence ID" value="NZ_UHIA01000004.1"/>
</dbReference>
<comment type="subcellular location">
    <subcellularLocation>
        <location evidence="6">Cytoplasm</location>
    </subcellularLocation>
</comment>
<dbReference type="EC" id="2.1.1.170" evidence="6"/>
<dbReference type="AlphaFoldDB" id="A0A380MXI5"/>
<comment type="function">
    <text evidence="6">Specifically methylates the N7 position of guanine in position 527 of 16S rRNA.</text>
</comment>
<comment type="similarity">
    <text evidence="6">Belongs to the methyltransferase superfamily. RNA methyltransferase RsmG family.</text>
</comment>
<keyword evidence="2 6" id="KW-0698">rRNA processing</keyword>
<feature type="binding site" evidence="6">
    <location>
        <begin position="128"/>
        <end position="129"/>
    </location>
    <ligand>
        <name>S-adenosyl-L-methionine</name>
        <dbReference type="ChEBI" id="CHEBI:59789"/>
    </ligand>
</feature>
<dbReference type="Pfam" id="PF02527">
    <property type="entry name" value="GidB"/>
    <property type="match status" value="1"/>
</dbReference>
<name>A0A380MXI5_9GAMM</name>
<gene>
    <name evidence="6 7" type="primary">rsmG</name>
    <name evidence="7" type="ORF">NCTC10717_01289</name>
</gene>
<dbReference type="InterPro" id="IPR003682">
    <property type="entry name" value="rRNA_ssu_MeTfrase_G"/>
</dbReference>
<dbReference type="Proteomes" id="UP000254575">
    <property type="component" value="Unassembled WGS sequence"/>
</dbReference>